<reference evidence="1 2" key="1">
    <citation type="submission" date="2016-07" db="EMBL/GenBank/DDBJ databases">
        <title>Draft genome of the white-rot fungus Obba rivulosa 3A-2.</title>
        <authorList>
            <consortium name="DOE Joint Genome Institute"/>
            <person name="Miettinen O."/>
            <person name="Riley R."/>
            <person name="Acob R."/>
            <person name="Barry K."/>
            <person name="Cullen D."/>
            <person name="De Vries R."/>
            <person name="Hainaut M."/>
            <person name="Hatakka A."/>
            <person name="Henrissat B."/>
            <person name="Hilden K."/>
            <person name="Kuo R."/>
            <person name="Labutti K."/>
            <person name="Lipzen A."/>
            <person name="Makela M.R."/>
            <person name="Sandor L."/>
            <person name="Spatafora J.W."/>
            <person name="Grigoriev I.V."/>
            <person name="Hibbett D.S."/>
        </authorList>
    </citation>
    <scope>NUCLEOTIDE SEQUENCE [LARGE SCALE GENOMIC DNA]</scope>
    <source>
        <strain evidence="1 2">3A-2</strain>
    </source>
</reference>
<sequence length="139" mass="16034">MTQLLPLELWDCVIDQLRNDLAALKTVSHICRTWYARTRYWLYKDIHISDCNASEFREILLQNPELGDYPRQLHICAQKTRPMGPVWRLPSPRLFYPPCIIMVLLPRITTACNPFYHPRSVTTSLTCPAGIAQLSGHAV</sequence>
<protein>
    <recommendedName>
        <fullName evidence="3">F-box domain-containing protein</fullName>
    </recommendedName>
</protein>
<dbReference type="Proteomes" id="UP000250043">
    <property type="component" value="Unassembled WGS sequence"/>
</dbReference>
<accession>A0A8E2B5S4</accession>
<dbReference type="EMBL" id="KV722366">
    <property type="protein sequence ID" value="OCH92610.1"/>
    <property type="molecule type" value="Genomic_DNA"/>
</dbReference>
<dbReference type="AlphaFoldDB" id="A0A8E2B5S4"/>
<feature type="non-terminal residue" evidence="1">
    <location>
        <position position="139"/>
    </location>
</feature>
<gene>
    <name evidence="1" type="ORF">OBBRIDRAFT_824592</name>
</gene>
<organism evidence="1 2">
    <name type="scientific">Obba rivulosa</name>
    <dbReference type="NCBI Taxonomy" id="1052685"/>
    <lineage>
        <taxon>Eukaryota</taxon>
        <taxon>Fungi</taxon>
        <taxon>Dikarya</taxon>
        <taxon>Basidiomycota</taxon>
        <taxon>Agaricomycotina</taxon>
        <taxon>Agaricomycetes</taxon>
        <taxon>Polyporales</taxon>
        <taxon>Gelatoporiaceae</taxon>
        <taxon>Obba</taxon>
    </lineage>
</organism>
<dbReference type="OrthoDB" id="2798901at2759"/>
<evidence type="ECO:0008006" key="3">
    <source>
        <dbReference type="Google" id="ProtNLM"/>
    </source>
</evidence>
<evidence type="ECO:0000313" key="2">
    <source>
        <dbReference type="Proteomes" id="UP000250043"/>
    </source>
</evidence>
<keyword evidence="2" id="KW-1185">Reference proteome</keyword>
<proteinExistence type="predicted"/>
<evidence type="ECO:0000313" key="1">
    <source>
        <dbReference type="EMBL" id="OCH92610.1"/>
    </source>
</evidence>
<name>A0A8E2B5S4_9APHY</name>